<dbReference type="InterPro" id="IPR027417">
    <property type="entry name" value="P-loop_NTPase"/>
</dbReference>
<protein>
    <submittedName>
        <fullName evidence="6">ABC transporter ATP-binding protein</fullName>
    </submittedName>
</protein>
<dbReference type="Proteomes" id="UP001054925">
    <property type="component" value="Unassembled WGS sequence"/>
</dbReference>
<dbReference type="GO" id="GO:0005524">
    <property type="term" value="F:ATP binding"/>
    <property type="evidence" value="ECO:0007669"/>
    <property type="project" value="UniProtKB-KW"/>
</dbReference>
<organism evidence="6 7">
    <name type="scientific">Corynebacterium ammoniagenes</name>
    <name type="common">Brevibacterium ammoniagenes</name>
    <dbReference type="NCBI Taxonomy" id="1697"/>
    <lineage>
        <taxon>Bacteria</taxon>
        <taxon>Bacillati</taxon>
        <taxon>Actinomycetota</taxon>
        <taxon>Actinomycetes</taxon>
        <taxon>Mycobacteriales</taxon>
        <taxon>Corynebacteriaceae</taxon>
        <taxon>Corynebacterium</taxon>
    </lineage>
</organism>
<dbReference type="SUPFAM" id="SSF52540">
    <property type="entry name" value="P-loop containing nucleoside triphosphate hydrolases"/>
    <property type="match status" value="2"/>
</dbReference>
<evidence type="ECO:0000256" key="4">
    <source>
        <dbReference type="SAM" id="Coils"/>
    </source>
</evidence>
<gene>
    <name evidence="6" type="ORF">CAT723_21660</name>
</gene>
<reference evidence="6" key="1">
    <citation type="submission" date="2021-12" db="EMBL/GenBank/DDBJ databases">
        <title>Draft genome sequence of Corynebacterium ammoniagenes strain T-723.</title>
        <authorList>
            <person name="Matsuzawa M."/>
            <person name="Hiratani M."/>
            <person name="Abe I."/>
            <person name="Tsuji Y."/>
            <person name="Nakamura J."/>
        </authorList>
    </citation>
    <scope>NUCLEOTIDE SEQUENCE</scope>
    <source>
        <strain evidence="6">T-723</strain>
    </source>
</reference>
<dbReference type="EMBL" id="BQKK01000006">
    <property type="protein sequence ID" value="GJN43687.1"/>
    <property type="molecule type" value="Genomic_DNA"/>
</dbReference>
<dbReference type="AlphaFoldDB" id="A0AAV5GA70"/>
<feature type="domain" description="ABC transporter" evidence="5">
    <location>
        <begin position="12"/>
        <end position="239"/>
    </location>
</feature>
<evidence type="ECO:0000313" key="6">
    <source>
        <dbReference type="EMBL" id="GJN43687.1"/>
    </source>
</evidence>
<dbReference type="GO" id="GO:0016887">
    <property type="term" value="F:ATP hydrolysis activity"/>
    <property type="evidence" value="ECO:0007669"/>
    <property type="project" value="InterPro"/>
</dbReference>
<dbReference type="InterPro" id="IPR003439">
    <property type="entry name" value="ABC_transporter-like_ATP-bd"/>
</dbReference>
<dbReference type="RefSeq" id="WP_040355032.1">
    <property type="nucleotide sequence ID" value="NZ_BQKK01000006.1"/>
</dbReference>
<name>A0AAV5GA70_CORAM</name>
<dbReference type="InterPro" id="IPR050611">
    <property type="entry name" value="ABCF"/>
</dbReference>
<evidence type="ECO:0000313" key="7">
    <source>
        <dbReference type="Proteomes" id="UP001054925"/>
    </source>
</evidence>
<evidence type="ECO:0000256" key="1">
    <source>
        <dbReference type="ARBA" id="ARBA00022737"/>
    </source>
</evidence>
<keyword evidence="3 6" id="KW-0067">ATP-binding</keyword>
<dbReference type="SMART" id="SM00382">
    <property type="entry name" value="AAA"/>
    <property type="match status" value="2"/>
</dbReference>
<dbReference type="Pfam" id="PF00005">
    <property type="entry name" value="ABC_tran"/>
    <property type="match status" value="2"/>
</dbReference>
<dbReference type="Gene3D" id="3.40.50.300">
    <property type="entry name" value="P-loop containing nucleotide triphosphate hydrolases"/>
    <property type="match status" value="2"/>
</dbReference>
<dbReference type="PANTHER" id="PTHR19211:SF6">
    <property type="entry name" value="BLL7188 PROTEIN"/>
    <property type="match status" value="1"/>
</dbReference>
<evidence type="ECO:0000256" key="3">
    <source>
        <dbReference type="ARBA" id="ARBA00022840"/>
    </source>
</evidence>
<feature type="coiled-coil region" evidence="4">
    <location>
        <begin position="217"/>
        <end position="262"/>
    </location>
</feature>
<keyword evidence="2" id="KW-0547">Nucleotide-binding</keyword>
<proteinExistence type="predicted"/>
<accession>A0AAV5GA70</accession>
<keyword evidence="1" id="KW-0677">Repeat</keyword>
<feature type="domain" description="ABC transporter" evidence="5">
    <location>
        <begin position="333"/>
        <end position="531"/>
    </location>
</feature>
<keyword evidence="4" id="KW-0175">Coiled coil</keyword>
<comment type="caution">
    <text evidence="6">The sequence shown here is derived from an EMBL/GenBank/DDBJ whole genome shotgun (WGS) entry which is preliminary data.</text>
</comment>
<dbReference type="PROSITE" id="PS50893">
    <property type="entry name" value="ABC_TRANSPORTER_2"/>
    <property type="match status" value="2"/>
</dbReference>
<dbReference type="PANTHER" id="PTHR19211">
    <property type="entry name" value="ATP-BINDING TRANSPORT PROTEIN-RELATED"/>
    <property type="match status" value="1"/>
</dbReference>
<sequence length="531" mass="57843">MSISQTSSFSHVTFNKVSFTWPNGKKCLHDISGTFSAHLTGLIGDNGSGKSTLLNLILGKHLPSAGHIEAPSRVGYLPQDLGLKTDATIADVFGVSEILSAIESIEAGHYSEELLAVIGNDWDVEERTQPFIGALDIRRTIGTLSGGEAVSVALGAVFAQRPDLVLLDEPTNNLDSEAKDQLISMLRTSSIPAIVVSHDRDLLAHMDEIAELFNGRLRQFSGNYEDYRAAIAQEQEAAQQKVRDAKSTVKKEKQERAALQTNIARGAKQGKKNAINRKKSRIALGNDKVRAQMTAAKQTRIHEQNLAKAEESLDSAQRSVRKEAQVYIAVPPTHLAAGTKVLHLQLPANAESRSEFIMVGPEHLRIAGKNGSGKTTLINHILGADEDDGVDYVIDSVGYLRQRIEFDPQLTVMDTVAARLPALSQQELRDQLAQLLFHKDTVNQQMGQLSGGERFRVEFACNALAAPQLLILDEPTNNLDISTTQWLIDALATYNGALIVISHDDDFCNQIGIDHTITLTDAVNDDPQGGI</sequence>
<feature type="coiled-coil region" evidence="4">
    <location>
        <begin position="299"/>
        <end position="326"/>
    </location>
</feature>
<dbReference type="InterPro" id="IPR003593">
    <property type="entry name" value="AAA+_ATPase"/>
</dbReference>
<evidence type="ECO:0000256" key="2">
    <source>
        <dbReference type="ARBA" id="ARBA00022741"/>
    </source>
</evidence>
<evidence type="ECO:0000259" key="5">
    <source>
        <dbReference type="PROSITE" id="PS50893"/>
    </source>
</evidence>